<gene>
    <name evidence="1" type="ORF">FK220_001680</name>
</gene>
<dbReference type="Gene3D" id="2.60.40.10">
    <property type="entry name" value="Immunoglobulins"/>
    <property type="match status" value="1"/>
</dbReference>
<evidence type="ECO:0008006" key="3">
    <source>
        <dbReference type="Google" id="ProtNLM"/>
    </source>
</evidence>
<keyword evidence="2" id="KW-1185">Reference proteome</keyword>
<sequence length="1242" mass="139589">MAQSIQHDRYPKFVADQVLTEKSLNQMFSYLEDQQRLTRTTLIGIGILCGMEVSVNDDGTELTISHGVGVTSKGYLVPFPETTYTFYNDEFSAEQEFFYEPFLNADTTQKFPLNLLHNDGAAEIQKPLTSDFLEDKVVVVFVELLKVDNKNCDPDSCDDKGCTVEVTHRPLLVAQEDIDNLIFGGDEDPFLHEPSCVEWPEIKMPKYNVPATLLLSSPAILKNFLNVLTSDFMLNVENVLGAAYASLGYYIKDEYPNNPFSGLKNRFSFLFNGGINAQQLLHVQYYFDFFSDLIMAYQELRKMCNDCLALCCPNEDLFPRHLILGNAIAPPLGFRHHWIQSPAFACDCCSEERIKFLLKKIALLIEKLRNPRAVIGSANKPLGVRITPSSYGSIPLSEKAIPYYYDIFNGPNELYDHWNFSKSKLGKGKNNLSYDADQYTNDPYFKDPLNYDLEPFNFLRVEGHIGMNWKNALAEVNSVRYQKRLPMDVVALNGDIFALIQSLLTSTNSLADLISGNKDIAADLRCYFADIESQYDAHAAELRCTIIKVMAYFYNLPKLDAQAPPVATTNLPQSTLVRKEFPNYRTFANTYGADFDAFYAPLKNQPYITPQAFMSQAATVGLAAQAQLLSPIYLMYYLEKIYEALPDGLVQLQINTLTQRLEDASGVAAVMLLALDNIPDFELPAMWEESLDAIIRICKADVFNVLFRNFLINYVLFIANQTFALYAFKNPGVQHKAGTTTGGTLILVYTDKPEIRQVALTNERRVVSAIDTDGPERFTPNGNFSTTRNSAEGDFGFSMNNLKARKSVEKAGRNPILDYRKRGESVKAEGLDDIFEIADAAGKDSFTDKELAALVNEFPEGTVIADFFVPNMCKSSCMAMNFIVMGDKEPGPGETNVRLDIKLREYCEDDDTDYEIKLAPEGGELKLDGTVVPTDEKFNPTNFKPDGNDASREVVITYTVNADVKNITVTVFKKPEISIAIDTKDDVNKVVTFKNDTKFADSYQWNFGNGQSSTDRDPGPISFGNLQTATVTLKAGNGPCQNESQPLPVSFEDTPDEERSCTPIGPIADKFKVLDEVSSDKFKDAVDGYALLVEAFINKFAEIKDLLQKEQFEKLVADLSISVIQKMLRILNAMVQTKPELRRFALMLYEVLLMLVQFYACCQNQDIDKAKVKTGNTLKIMVGHLSSWRGQIDFKDDEKEILQSMLEATLKEFQKTQTETPHKTKYIDFLKALVKILTELAV</sequence>
<dbReference type="Proteomes" id="UP000707206">
    <property type="component" value="Unassembled WGS sequence"/>
</dbReference>
<organism evidence="1 2">
    <name type="scientific">Pelagihabitans pacificus</name>
    <dbReference type="NCBI Taxonomy" id="2696054"/>
    <lineage>
        <taxon>Bacteria</taxon>
        <taxon>Pseudomonadati</taxon>
        <taxon>Bacteroidota</taxon>
        <taxon>Flavobacteriia</taxon>
        <taxon>Flavobacteriales</taxon>
        <taxon>Flavobacteriaceae</taxon>
        <taxon>Pelagihabitans</taxon>
    </lineage>
</organism>
<reference evidence="1" key="2">
    <citation type="submission" date="2020-03" db="EMBL/GenBank/DDBJ databases">
        <title>Flavobacteriaceae bacterium strain TP-CH-4, a member of the family Flavobacteriaceae isolated from a deep-sea seamount.</title>
        <authorList>
            <person name="Zhang D.-C."/>
        </authorList>
    </citation>
    <scope>NUCLEOTIDE SEQUENCE</scope>
    <source>
        <strain evidence="1">TP-CH-4</strain>
    </source>
</reference>
<evidence type="ECO:0000313" key="1">
    <source>
        <dbReference type="EMBL" id="NHF58032.1"/>
    </source>
</evidence>
<dbReference type="EMBL" id="VIKU02000001">
    <property type="protein sequence ID" value="NHF58032.1"/>
    <property type="molecule type" value="Genomic_DNA"/>
</dbReference>
<reference evidence="1" key="1">
    <citation type="submission" date="2019-07" db="EMBL/GenBank/DDBJ databases">
        <authorList>
            <person name="De-Chao Zhang Q."/>
        </authorList>
    </citation>
    <scope>NUCLEOTIDE SEQUENCE</scope>
    <source>
        <strain evidence="1">TP-CH-4</strain>
    </source>
</reference>
<dbReference type="RefSeq" id="WP_152572545.1">
    <property type="nucleotide sequence ID" value="NZ_VIKU02000001.1"/>
</dbReference>
<proteinExistence type="predicted"/>
<dbReference type="AlphaFoldDB" id="A0A967AUW5"/>
<dbReference type="InterPro" id="IPR013783">
    <property type="entry name" value="Ig-like_fold"/>
</dbReference>
<accession>A0A967AUW5</accession>
<protein>
    <recommendedName>
        <fullName evidence="3">PKD domain-containing protein</fullName>
    </recommendedName>
</protein>
<name>A0A967AUW5_9FLAO</name>
<evidence type="ECO:0000313" key="2">
    <source>
        <dbReference type="Proteomes" id="UP000707206"/>
    </source>
</evidence>
<comment type="caution">
    <text evidence="1">The sequence shown here is derived from an EMBL/GenBank/DDBJ whole genome shotgun (WGS) entry which is preliminary data.</text>
</comment>